<dbReference type="Gene3D" id="1.10.510.10">
    <property type="entry name" value="Transferase(Phosphotransferase) domain 1"/>
    <property type="match status" value="1"/>
</dbReference>
<evidence type="ECO:0000259" key="4">
    <source>
        <dbReference type="PROSITE" id="PS50011"/>
    </source>
</evidence>
<keyword evidence="5" id="KW-1185">Reference proteome</keyword>
<dbReference type="Proteomes" id="UP000694844">
    <property type="component" value="Chromosome 5"/>
</dbReference>
<dbReference type="OrthoDB" id="193931at2759"/>
<feature type="region of interest" description="Disordered" evidence="3">
    <location>
        <begin position="333"/>
        <end position="389"/>
    </location>
</feature>
<feature type="domain" description="Protein kinase" evidence="4">
    <location>
        <begin position="49"/>
        <end position="324"/>
    </location>
</feature>
<sequence length="830" mass="92866">MKTEDRIRAGLKVREQSPSKKTHIFEIEPRDPNNISTDIVKKELYHHGYRVVKSVGEGAYAKVKLAEVMASKIARNEALAELAENTSDVTVAVKVVNKHAVAQEFITKFLPRELENHSQLQPHKNVIRVYETIHTRENVYIVMDYCPHGDLLDLINQHIGENQRGVGEEKARRLFNQLCSAVQHIHNAGIVHRDIKCENVLLDENHDLKLTDFGFSCQCNERDTILRTSCGSYAYTAPEVIRAKGYSGFRSDIWSLGIILFAMVNGRLPFNDAQIAEMEEEMKMQRLKFERNISFECMALIRKLLQYSPQNRPLIGEVVKDCWLTGKKPIPRQLNRPKWETQHLTNSSEDKEKTKHGDDNPNAGHRSYPVCYKQTGPHRPTTVTGTVTLSQEAGETVFLKSRRQYSPKRPNTWPVEAKVNPKGVLVPSPPQRSPTRKPRTKVTNTNKSSNPRQAIEAMLDRRIHKGDDDDFANKVPLWLIQKVLESEQETSDKEKATTIVDTHAEKTSIDEKQIQKKHCNEKPFIGRKLHDPMVKDNPKPEALCPACTACGHQATTNGATSPSRGVTPSPQRNKQPVPTPSSRGRATHGEKHANQKLMKDNHVCPKPAIGAAQISPQKPAIGAAQLSPQKPAVGAAQLSPQVKNDLLHIVPHPPTKPRSAAVSQRRRLIFLKDETAEKKTIAGSGTSARPPNISCSEGRFGKGSSGKQSCVENSKEQCAILKKVSPELPPERKQPVRVVAREQEQTPAERARSCRERLMELYRDYGHTDQHKPLPSLVHASSKAGRTGLKGNPKPPSASAGRPRPPERSVTAYKRATPTKVRRKVVIHCS</sequence>
<feature type="region of interest" description="Disordered" evidence="3">
    <location>
        <begin position="729"/>
        <end position="752"/>
    </location>
</feature>
<dbReference type="InterPro" id="IPR011009">
    <property type="entry name" value="Kinase-like_dom_sf"/>
</dbReference>
<dbReference type="GO" id="GO:0005524">
    <property type="term" value="F:ATP binding"/>
    <property type="evidence" value="ECO:0007669"/>
    <property type="project" value="UniProtKB-KW"/>
</dbReference>
<evidence type="ECO:0000256" key="2">
    <source>
        <dbReference type="ARBA" id="ARBA00022840"/>
    </source>
</evidence>
<dbReference type="AlphaFoldDB" id="A0A8B8EMI0"/>
<dbReference type="FunFam" id="1.10.510.10:FF:000571">
    <property type="entry name" value="Maternal embryonic leucine zipper kinase"/>
    <property type="match status" value="1"/>
</dbReference>
<dbReference type="SUPFAM" id="SSF56112">
    <property type="entry name" value="Protein kinase-like (PK-like)"/>
    <property type="match status" value="1"/>
</dbReference>
<proteinExistence type="predicted"/>
<dbReference type="GO" id="GO:0005737">
    <property type="term" value="C:cytoplasm"/>
    <property type="evidence" value="ECO:0007669"/>
    <property type="project" value="TreeGrafter"/>
</dbReference>
<evidence type="ECO:0000256" key="1">
    <source>
        <dbReference type="ARBA" id="ARBA00022741"/>
    </source>
</evidence>
<dbReference type="GeneID" id="111135397"/>
<dbReference type="PANTHER" id="PTHR24346">
    <property type="entry name" value="MAP/MICROTUBULE AFFINITY-REGULATING KINASE"/>
    <property type="match status" value="1"/>
</dbReference>
<feature type="compositionally biased region" description="Polar residues" evidence="3">
    <location>
        <begin position="683"/>
        <end position="695"/>
    </location>
</feature>
<accession>A0A8B8EMI0</accession>
<dbReference type="RefSeq" id="XP_022341131.1">
    <property type="nucleotide sequence ID" value="XM_022485423.1"/>
</dbReference>
<dbReference type="GO" id="GO:0050321">
    <property type="term" value="F:tau-protein kinase activity"/>
    <property type="evidence" value="ECO:0007669"/>
    <property type="project" value="TreeGrafter"/>
</dbReference>
<dbReference type="PROSITE" id="PS50011">
    <property type="entry name" value="PROTEIN_KINASE_DOM"/>
    <property type="match status" value="1"/>
</dbReference>
<feature type="region of interest" description="Disordered" evidence="3">
    <location>
        <begin position="767"/>
        <end position="830"/>
    </location>
</feature>
<feature type="compositionally biased region" description="Polar residues" evidence="3">
    <location>
        <begin position="441"/>
        <end position="451"/>
    </location>
</feature>
<dbReference type="SMART" id="SM00220">
    <property type="entry name" value="S_TKc"/>
    <property type="match status" value="1"/>
</dbReference>
<feature type="region of interest" description="Disordered" evidence="3">
    <location>
        <begin position="554"/>
        <end position="594"/>
    </location>
</feature>
<organism evidence="5 6">
    <name type="scientific">Crassostrea virginica</name>
    <name type="common">Eastern oyster</name>
    <dbReference type="NCBI Taxonomy" id="6565"/>
    <lineage>
        <taxon>Eukaryota</taxon>
        <taxon>Metazoa</taxon>
        <taxon>Spiralia</taxon>
        <taxon>Lophotrochozoa</taxon>
        <taxon>Mollusca</taxon>
        <taxon>Bivalvia</taxon>
        <taxon>Autobranchia</taxon>
        <taxon>Pteriomorphia</taxon>
        <taxon>Ostreida</taxon>
        <taxon>Ostreoidea</taxon>
        <taxon>Ostreidae</taxon>
        <taxon>Crassostrea</taxon>
    </lineage>
</organism>
<keyword evidence="2" id="KW-0067">ATP-binding</keyword>
<evidence type="ECO:0000313" key="5">
    <source>
        <dbReference type="Proteomes" id="UP000694844"/>
    </source>
</evidence>
<dbReference type="Pfam" id="PF00069">
    <property type="entry name" value="Pkinase"/>
    <property type="match status" value="1"/>
</dbReference>
<dbReference type="InterPro" id="IPR008271">
    <property type="entry name" value="Ser/Thr_kinase_AS"/>
</dbReference>
<dbReference type="KEGG" id="cvn:111135397"/>
<dbReference type="PROSITE" id="PS00108">
    <property type="entry name" value="PROTEIN_KINASE_ST"/>
    <property type="match status" value="1"/>
</dbReference>
<evidence type="ECO:0000313" key="6">
    <source>
        <dbReference type="RefSeq" id="XP_022341131.1"/>
    </source>
</evidence>
<feature type="region of interest" description="Disordered" evidence="3">
    <location>
        <begin position="680"/>
        <end position="709"/>
    </location>
</feature>
<feature type="compositionally biased region" description="Polar residues" evidence="3">
    <location>
        <begin position="554"/>
        <end position="584"/>
    </location>
</feature>
<reference evidence="6" key="1">
    <citation type="submission" date="2025-08" db="UniProtKB">
        <authorList>
            <consortium name="RefSeq"/>
        </authorList>
    </citation>
    <scope>IDENTIFICATION</scope>
    <source>
        <tissue evidence="6">Whole sample</tissue>
    </source>
</reference>
<gene>
    <name evidence="6" type="primary">LOC111135397</name>
</gene>
<dbReference type="InterPro" id="IPR000719">
    <property type="entry name" value="Prot_kinase_dom"/>
</dbReference>
<dbReference type="GO" id="GO:0035556">
    <property type="term" value="P:intracellular signal transduction"/>
    <property type="evidence" value="ECO:0007669"/>
    <property type="project" value="TreeGrafter"/>
</dbReference>
<dbReference type="PANTHER" id="PTHR24346:SF84">
    <property type="entry name" value="TESTIS SPECIFIC SERINE KINASE 5"/>
    <property type="match status" value="1"/>
</dbReference>
<name>A0A8B8EMI0_CRAVI</name>
<evidence type="ECO:0000256" key="3">
    <source>
        <dbReference type="SAM" id="MobiDB-lite"/>
    </source>
</evidence>
<feature type="region of interest" description="Disordered" evidence="3">
    <location>
        <begin position="420"/>
        <end position="451"/>
    </location>
</feature>
<feature type="compositionally biased region" description="Basic and acidic residues" evidence="3">
    <location>
        <begin position="348"/>
        <end position="359"/>
    </location>
</feature>
<protein>
    <submittedName>
        <fullName evidence="6">Sucrose non-fermenting protein kinase 1-like isoform X1</fullName>
    </submittedName>
</protein>
<keyword evidence="1" id="KW-0547">Nucleotide-binding</keyword>
<feature type="compositionally biased region" description="Basic residues" evidence="3">
    <location>
        <begin position="820"/>
        <end position="830"/>
    </location>
</feature>
<dbReference type="GO" id="GO:0000226">
    <property type="term" value="P:microtubule cytoskeleton organization"/>
    <property type="evidence" value="ECO:0007669"/>
    <property type="project" value="TreeGrafter"/>
</dbReference>